<feature type="region of interest" description="Disordered" evidence="1">
    <location>
        <begin position="1"/>
        <end position="34"/>
    </location>
</feature>
<dbReference type="OrthoDB" id="19824at2759"/>
<organism evidence="3 4">
    <name type="scientific">Diploscapter pachys</name>
    <dbReference type="NCBI Taxonomy" id="2018661"/>
    <lineage>
        <taxon>Eukaryota</taxon>
        <taxon>Metazoa</taxon>
        <taxon>Ecdysozoa</taxon>
        <taxon>Nematoda</taxon>
        <taxon>Chromadorea</taxon>
        <taxon>Rhabditida</taxon>
        <taxon>Rhabditina</taxon>
        <taxon>Rhabditomorpha</taxon>
        <taxon>Rhabditoidea</taxon>
        <taxon>Rhabditidae</taxon>
        <taxon>Diploscapter</taxon>
    </lineage>
</organism>
<evidence type="ECO:0000256" key="1">
    <source>
        <dbReference type="SAM" id="MobiDB-lite"/>
    </source>
</evidence>
<dbReference type="Pfam" id="PF00563">
    <property type="entry name" value="EAL"/>
    <property type="match status" value="1"/>
</dbReference>
<feature type="compositionally biased region" description="Low complexity" evidence="1">
    <location>
        <begin position="23"/>
        <end position="33"/>
    </location>
</feature>
<dbReference type="STRING" id="2018661.A0A2A2K3R9"/>
<dbReference type="SMART" id="SM00052">
    <property type="entry name" value="EAL"/>
    <property type="match status" value="1"/>
</dbReference>
<protein>
    <recommendedName>
        <fullName evidence="2">EAL domain-containing protein</fullName>
    </recommendedName>
</protein>
<dbReference type="AlphaFoldDB" id="A0A2A2K3R9"/>
<feature type="domain" description="EAL" evidence="2">
    <location>
        <begin position="36"/>
        <end position="286"/>
    </location>
</feature>
<evidence type="ECO:0000259" key="2">
    <source>
        <dbReference type="PROSITE" id="PS50883"/>
    </source>
</evidence>
<proteinExistence type="predicted"/>
<dbReference type="InterPro" id="IPR050706">
    <property type="entry name" value="Cyclic-di-GMP_PDE-like"/>
</dbReference>
<gene>
    <name evidence="3" type="ORF">WR25_26276</name>
</gene>
<dbReference type="CDD" id="cd01948">
    <property type="entry name" value="EAL"/>
    <property type="match status" value="1"/>
</dbReference>
<comment type="caution">
    <text evidence="3">The sequence shown here is derived from an EMBL/GenBank/DDBJ whole genome shotgun (WGS) entry which is preliminary data.</text>
</comment>
<dbReference type="InterPro" id="IPR035919">
    <property type="entry name" value="EAL_sf"/>
</dbReference>
<dbReference type="GO" id="GO:0071111">
    <property type="term" value="F:cyclic-guanylate-specific phosphodiesterase activity"/>
    <property type="evidence" value="ECO:0007669"/>
    <property type="project" value="InterPro"/>
</dbReference>
<reference evidence="3 4" key="1">
    <citation type="journal article" date="2017" name="Curr. Biol.">
        <title>Genome architecture and evolution of a unichromosomal asexual nematode.</title>
        <authorList>
            <person name="Fradin H."/>
            <person name="Zegar C."/>
            <person name="Gutwein M."/>
            <person name="Lucas J."/>
            <person name="Kovtun M."/>
            <person name="Corcoran D."/>
            <person name="Baugh L.R."/>
            <person name="Kiontke K."/>
            <person name="Gunsalus K."/>
            <person name="Fitch D.H."/>
            <person name="Piano F."/>
        </authorList>
    </citation>
    <scope>NUCLEOTIDE SEQUENCE [LARGE SCALE GENOMIC DNA]</scope>
    <source>
        <strain evidence="3">PF1309</strain>
    </source>
</reference>
<sequence length="954" mass="102200">MSAVRNASTARTVSSPGSPGPAPTRMTRPRAPGSRSVAMIADMASAPSCGNAAMLVATPIVDTVTGLPFAYEALVRGGNGEGAAEVLARVTPDNRYAFDQQCRVAAIEGAVAAGILDTGAKLSINFLPNAVYSPLACIQLTLKTARATGLPTDRLIFEFTENEEMADTAHVQTIVESYRAMGFGTAIDDFGAGHAGLGLLAKFQTDYIKLDMELIRDIDASLPRRMIVEGVVRIAASLDITLIAEGIETVAEYETLRGLGVRYIQGYLLARPGFRTLPVAVLPDARAAAVAEPVVERRRVADEARRQAIARVVRDADRLIEIAGTIDLQDRAEQLDIGPFGRVGHVDDRGAEERLVVDRPFHVPDRTAAAHRQREEAFGQHVGGMVVDHRPHERLRIVMRRADDQPPGERIHLLEQWIVQPVFDDQAARGGAALAGGGEGGLDHQYGGRMQIGRVPDDDRVVATHLQRQDLFGLARKGAVEREAGARRSGEQQAVDIGMLGERLTLRRAAEQQPDARLGHAGGAIAVDQEGAGRGRLFGGLEHHRIAGEQRGDDVPVGQVRREVIGSEHREHAVRLVAQRHAAAHRRVEPALRRAFGISGDGNVDLGDDRVDLGPRFPQRLAGFAGEQVCELFVALAHDVAEAAHRFDPHGQRQRGPGGPAAARGLHLGIGVADRAAPELCPGRGFVGDDLVNHACALRPSCGRGGEGGAQIIPRAAVAVRQSAAEHVEEQAIDGHLAGAHRAFEGANERAVFVAAARGDADPPEQRVGDLTLIMRRERLERGDQRVALGDQAQRGGELHHVPMDRLGLAAEGVEAGVIEIGRREGGVPRRGEPPWAIIEAFARHVDIVAVEHAMNESCRHIARGEPRGALDDMGEQADGIVGLLGVQIVEDVTDERAHARFVAFVGEALEAADADMAVAEAHQHRRPRGGGFITANQLFARLDQRQRAAGGDV</sequence>
<dbReference type="Proteomes" id="UP000218231">
    <property type="component" value="Unassembled WGS sequence"/>
</dbReference>
<feature type="compositionally biased region" description="Polar residues" evidence="1">
    <location>
        <begin position="1"/>
        <end position="17"/>
    </location>
</feature>
<dbReference type="SUPFAM" id="SSF141868">
    <property type="entry name" value="EAL domain-like"/>
    <property type="match status" value="1"/>
</dbReference>
<dbReference type="EMBL" id="LIAE01009727">
    <property type="protein sequence ID" value="PAV68584.1"/>
    <property type="molecule type" value="Genomic_DNA"/>
</dbReference>
<dbReference type="PROSITE" id="PS50883">
    <property type="entry name" value="EAL"/>
    <property type="match status" value="1"/>
</dbReference>
<dbReference type="InterPro" id="IPR001633">
    <property type="entry name" value="EAL_dom"/>
</dbReference>
<dbReference type="PANTHER" id="PTHR33121">
    <property type="entry name" value="CYCLIC DI-GMP PHOSPHODIESTERASE PDEF"/>
    <property type="match status" value="1"/>
</dbReference>
<dbReference type="PANTHER" id="PTHR33121:SF15">
    <property type="entry name" value="BLUE LIGHT- AND TEMPERATURE-REGULATED ANTIREPRESSOR BLUF"/>
    <property type="match status" value="1"/>
</dbReference>
<keyword evidence="4" id="KW-1185">Reference proteome</keyword>
<name>A0A2A2K3R9_9BILA</name>
<evidence type="ECO:0000313" key="4">
    <source>
        <dbReference type="Proteomes" id="UP000218231"/>
    </source>
</evidence>
<dbReference type="Gene3D" id="3.20.20.450">
    <property type="entry name" value="EAL domain"/>
    <property type="match status" value="1"/>
</dbReference>
<evidence type="ECO:0000313" key="3">
    <source>
        <dbReference type="EMBL" id="PAV68584.1"/>
    </source>
</evidence>
<accession>A0A2A2K3R9</accession>